<evidence type="ECO:0000256" key="2">
    <source>
        <dbReference type="ARBA" id="ARBA00022475"/>
    </source>
</evidence>
<evidence type="ECO:0000313" key="13">
    <source>
        <dbReference type="Proteomes" id="UP001501920"/>
    </source>
</evidence>
<dbReference type="PANTHER" id="PTHR25466:SF14">
    <property type="entry name" value="BUTYROPHILIN SUBFAMILY 2 MEMBER A2-LIKE-RELATED"/>
    <property type="match status" value="1"/>
</dbReference>
<keyword evidence="7" id="KW-1015">Disulfide bond</keyword>
<evidence type="ECO:0000256" key="8">
    <source>
        <dbReference type="ARBA" id="ARBA00023170"/>
    </source>
</evidence>
<keyword evidence="13" id="KW-1185">Reference proteome</keyword>
<dbReference type="Ensembl" id="ENSPNAT00000005610.2">
    <property type="protein sequence ID" value="ENSPNAP00000026240.2"/>
    <property type="gene ID" value="ENSPNAG00000001781.2"/>
</dbReference>
<keyword evidence="10" id="KW-0393">Immunoglobulin domain</keyword>
<dbReference type="InterPro" id="IPR003599">
    <property type="entry name" value="Ig_sub"/>
</dbReference>
<feature type="domain" description="Ig-like" evidence="11">
    <location>
        <begin position="6"/>
        <end position="119"/>
    </location>
</feature>
<evidence type="ECO:0000256" key="10">
    <source>
        <dbReference type="ARBA" id="ARBA00023319"/>
    </source>
</evidence>
<dbReference type="SMART" id="SM00409">
    <property type="entry name" value="IG"/>
    <property type="match status" value="2"/>
</dbReference>
<dbReference type="InterPro" id="IPR007110">
    <property type="entry name" value="Ig-like_dom"/>
</dbReference>
<dbReference type="GO" id="GO:0009897">
    <property type="term" value="C:external side of plasma membrane"/>
    <property type="evidence" value="ECO:0007669"/>
    <property type="project" value="TreeGrafter"/>
</dbReference>
<dbReference type="PROSITE" id="PS50835">
    <property type="entry name" value="IG_LIKE"/>
    <property type="match status" value="2"/>
</dbReference>
<evidence type="ECO:0000313" key="12">
    <source>
        <dbReference type="Ensembl" id="ENSPNAP00000026240.2"/>
    </source>
</evidence>
<organism evidence="12 13">
    <name type="scientific">Pygocentrus nattereri</name>
    <name type="common">Red-bellied piranha</name>
    <dbReference type="NCBI Taxonomy" id="42514"/>
    <lineage>
        <taxon>Eukaryota</taxon>
        <taxon>Metazoa</taxon>
        <taxon>Chordata</taxon>
        <taxon>Craniata</taxon>
        <taxon>Vertebrata</taxon>
        <taxon>Euteleostomi</taxon>
        <taxon>Actinopterygii</taxon>
        <taxon>Neopterygii</taxon>
        <taxon>Teleostei</taxon>
        <taxon>Ostariophysi</taxon>
        <taxon>Characiformes</taxon>
        <taxon>Characoidei</taxon>
        <taxon>Pygocentrus</taxon>
    </lineage>
</organism>
<evidence type="ECO:0000256" key="9">
    <source>
        <dbReference type="ARBA" id="ARBA00023180"/>
    </source>
</evidence>
<evidence type="ECO:0000259" key="11">
    <source>
        <dbReference type="PROSITE" id="PS50835"/>
    </source>
</evidence>
<protein>
    <recommendedName>
        <fullName evidence="11">Ig-like domain-containing protein</fullName>
    </recommendedName>
</protein>
<evidence type="ECO:0000256" key="6">
    <source>
        <dbReference type="ARBA" id="ARBA00023136"/>
    </source>
</evidence>
<reference evidence="12 13" key="1">
    <citation type="submission" date="2020-10" db="EMBL/GenBank/DDBJ databases">
        <title>Pygocentrus nattereri (red-bellied piranha) genome, fPygNat1, primary haplotype.</title>
        <authorList>
            <person name="Myers G."/>
            <person name="Meyer A."/>
            <person name="Karagic N."/>
            <person name="Pippel M."/>
            <person name="Winkler S."/>
            <person name="Tracey A."/>
            <person name="Wood J."/>
            <person name="Formenti G."/>
            <person name="Howe K."/>
            <person name="Fedrigo O."/>
            <person name="Jarvis E.D."/>
        </authorList>
    </citation>
    <scope>NUCLEOTIDE SEQUENCE [LARGE SCALE GENOMIC DNA]</scope>
</reference>
<dbReference type="InterPro" id="IPR013106">
    <property type="entry name" value="Ig_V-set"/>
</dbReference>
<reference evidence="12" key="3">
    <citation type="submission" date="2025-09" db="UniProtKB">
        <authorList>
            <consortium name="Ensembl"/>
        </authorList>
    </citation>
    <scope>IDENTIFICATION</scope>
</reference>
<evidence type="ECO:0000256" key="3">
    <source>
        <dbReference type="ARBA" id="ARBA00022692"/>
    </source>
</evidence>
<evidence type="ECO:0000256" key="7">
    <source>
        <dbReference type="ARBA" id="ARBA00023157"/>
    </source>
</evidence>
<dbReference type="GO" id="GO:0007166">
    <property type="term" value="P:cell surface receptor signaling pathway"/>
    <property type="evidence" value="ECO:0007669"/>
    <property type="project" value="TreeGrafter"/>
</dbReference>
<name>A0A3B4DS04_PYGNA</name>
<feature type="domain" description="Ig-like" evidence="11">
    <location>
        <begin position="135"/>
        <end position="233"/>
    </location>
</feature>
<evidence type="ECO:0000256" key="1">
    <source>
        <dbReference type="ARBA" id="ARBA00004251"/>
    </source>
</evidence>
<dbReference type="Proteomes" id="UP001501920">
    <property type="component" value="Chromosome 13"/>
</dbReference>
<dbReference type="Gene3D" id="2.60.40.10">
    <property type="entry name" value="Immunoglobulins"/>
    <property type="match status" value="2"/>
</dbReference>
<dbReference type="GO" id="GO:0031295">
    <property type="term" value="P:T cell costimulation"/>
    <property type="evidence" value="ECO:0007669"/>
    <property type="project" value="TreeGrafter"/>
</dbReference>
<proteinExistence type="predicted"/>
<dbReference type="AlphaFoldDB" id="A0A3B4DS04"/>
<evidence type="ECO:0000256" key="5">
    <source>
        <dbReference type="ARBA" id="ARBA00022989"/>
    </source>
</evidence>
<dbReference type="GO" id="GO:0042130">
    <property type="term" value="P:negative regulation of T cell proliferation"/>
    <property type="evidence" value="ECO:0007669"/>
    <property type="project" value="TreeGrafter"/>
</dbReference>
<keyword evidence="4" id="KW-0732">Signal</keyword>
<keyword evidence="9" id="KW-0325">Glycoprotein</keyword>
<dbReference type="STRING" id="42514.ENSPNAP00000026240"/>
<dbReference type="OMA" id="MDRQMKD"/>
<dbReference type="InterPro" id="IPR036179">
    <property type="entry name" value="Ig-like_dom_sf"/>
</dbReference>
<dbReference type="GO" id="GO:0071222">
    <property type="term" value="P:cellular response to lipopolysaccharide"/>
    <property type="evidence" value="ECO:0007669"/>
    <property type="project" value="TreeGrafter"/>
</dbReference>
<keyword evidence="2" id="KW-1003">Cell membrane</keyword>
<dbReference type="InterPro" id="IPR013783">
    <property type="entry name" value="Ig-like_fold"/>
</dbReference>
<keyword evidence="5" id="KW-1133">Transmembrane helix</keyword>
<keyword evidence="3" id="KW-0812">Transmembrane</keyword>
<comment type="subcellular location">
    <subcellularLocation>
        <location evidence="1">Cell membrane</location>
        <topology evidence="1">Single-pass type I membrane protein</topology>
    </subcellularLocation>
</comment>
<evidence type="ECO:0000256" key="4">
    <source>
        <dbReference type="ARBA" id="ARBA00022729"/>
    </source>
</evidence>
<keyword evidence="8" id="KW-0675">Receptor</keyword>
<dbReference type="InterPro" id="IPR051713">
    <property type="entry name" value="T-cell_Activation_Regulation"/>
</dbReference>
<keyword evidence="6" id="KW-0472">Membrane</keyword>
<dbReference type="GeneTree" id="ENSGT00940000167020"/>
<dbReference type="Pfam" id="PF07686">
    <property type="entry name" value="V-set"/>
    <property type="match status" value="2"/>
</dbReference>
<dbReference type="GO" id="GO:0042102">
    <property type="term" value="P:positive regulation of T cell proliferation"/>
    <property type="evidence" value="ECO:0007669"/>
    <property type="project" value="TreeGrafter"/>
</dbReference>
<dbReference type="GO" id="GO:0006955">
    <property type="term" value="P:immune response"/>
    <property type="evidence" value="ECO:0007669"/>
    <property type="project" value="TreeGrafter"/>
</dbReference>
<dbReference type="PANTHER" id="PTHR25466">
    <property type="entry name" value="T-LYMPHOCYTE ACTIVATION ANTIGEN"/>
    <property type="match status" value="1"/>
</dbReference>
<reference evidence="12" key="2">
    <citation type="submission" date="2025-08" db="UniProtKB">
        <authorList>
            <consortium name="Ensembl"/>
        </authorList>
    </citation>
    <scope>IDENTIFICATION</scope>
</reference>
<dbReference type="FunFam" id="2.60.40.10:FF:000142">
    <property type="entry name" value="V-set domain-containing T-cell activation inhibitor 1"/>
    <property type="match status" value="1"/>
</dbReference>
<sequence>MFALLPGLRVLGPSGPLIAKLGGSVMLPCNTEDTSPLEELEAEWKRADSEALVHLFQDGESRLDFQDQAYSGRARFFTEKVQRGNFSLLLTNLTTEDAGTYNCFVYSQQETGQTSVEIEFLIVTGDHAVSAYVHEDVTLNCSVDSYIPPKELEEVSWTKVDQDVTMLILQEGVIQTDFTPQRFRERVEFFSPEEFHKGNFSLRLKDLRMEDKGLYRCEVLSGEFSAQTTVEIHLALIFYTFVMMCFNKRHCTLLSLWWLYECSLVQESEGD</sequence>
<accession>A0A3B4DS04</accession>
<dbReference type="SMART" id="SM00406">
    <property type="entry name" value="IGv"/>
    <property type="match status" value="2"/>
</dbReference>
<dbReference type="SUPFAM" id="SSF48726">
    <property type="entry name" value="Immunoglobulin"/>
    <property type="match status" value="2"/>
</dbReference>